<dbReference type="InterPro" id="IPR035892">
    <property type="entry name" value="C2_domain_sf"/>
</dbReference>
<evidence type="ECO:0000256" key="1">
    <source>
        <dbReference type="ARBA" id="ARBA00023018"/>
    </source>
</evidence>
<name>A0A815R8A3_9BILA</name>
<comment type="subcellular location">
    <subcellularLocation>
        <location evidence="2">Synapse</location>
    </subcellularLocation>
</comment>
<dbReference type="GO" id="GO:0048788">
    <property type="term" value="C:cytoskeleton of presynaptic active zone"/>
    <property type="evidence" value="ECO:0007669"/>
    <property type="project" value="TreeGrafter"/>
</dbReference>
<keyword evidence="1" id="KW-0770">Synapse</keyword>
<keyword evidence="6" id="KW-1185">Reference proteome</keyword>
<evidence type="ECO:0000313" key="4">
    <source>
        <dbReference type="EMBL" id="CAF1472377.1"/>
    </source>
</evidence>
<evidence type="ECO:0000256" key="2">
    <source>
        <dbReference type="ARBA" id="ARBA00034103"/>
    </source>
</evidence>
<dbReference type="Gene3D" id="2.60.40.150">
    <property type="entry name" value="C2 domain"/>
    <property type="match status" value="1"/>
</dbReference>
<dbReference type="InterPro" id="IPR000008">
    <property type="entry name" value="C2_dom"/>
</dbReference>
<dbReference type="EMBL" id="CAJNOI010002372">
    <property type="protein sequence ID" value="CAF1472377.1"/>
    <property type="molecule type" value="Genomic_DNA"/>
</dbReference>
<dbReference type="GO" id="GO:0042391">
    <property type="term" value="P:regulation of membrane potential"/>
    <property type="evidence" value="ECO:0007669"/>
    <property type="project" value="TreeGrafter"/>
</dbReference>
<gene>
    <name evidence="4" type="ORF">BJG266_LOCUS41602</name>
    <name evidence="5" type="ORF">QVE165_LOCUS58469</name>
</gene>
<evidence type="ECO:0000259" key="3">
    <source>
        <dbReference type="PROSITE" id="PS50004"/>
    </source>
</evidence>
<dbReference type="Pfam" id="PF00168">
    <property type="entry name" value="C2"/>
    <property type="match status" value="1"/>
</dbReference>
<dbReference type="SUPFAM" id="SSF49562">
    <property type="entry name" value="C2 domain (Calcium/lipid-binding domain, CaLB)"/>
    <property type="match status" value="1"/>
</dbReference>
<protein>
    <recommendedName>
        <fullName evidence="3">C2 domain-containing protein</fullName>
    </recommendedName>
</protein>
<feature type="non-terminal residue" evidence="4">
    <location>
        <position position="210"/>
    </location>
</feature>
<dbReference type="Proteomes" id="UP000663832">
    <property type="component" value="Unassembled WGS sequence"/>
</dbReference>
<accession>A0A815R8A3</accession>
<dbReference type="GO" id="GO:0048791">
    <property type="term" value="P:calcium ion-regulated exocytosis of neurotransmitter"/>
    <property type="evidence" value="ECO:0007669"/>
    <property type="project" value="TreeGrafter"/>
</dbReference>
<sequence>GSRKSSAASNCESDDDIDRYFTLSKLHQQEQDKINENNNVQTHTVGPGQVTPRNYENMINDYIYMGQIQLGLIVTKGLLEIDVICAKGLERVIIDNDNNHHAARTDDIPPDTYVKTYLRTGTRRVQKRKTATIKANYNPEYHAKLKYNACNVMGRRLQVTVWQRAGKFEKNQCIGEAFIQLDNLTLTQHTLAWYKLFREKLVESEFYDSS</sequence>
<dbReference type="AlphaFoldDB" id="A0A815R8A3"/>
<organism evidence="4 7">
    <name type="scientific">Adineta steineri</name>
    <dbReference type="NCBI Taxonomy" id="433720"/>
    <lineage>
        <taxon>Eukaryota</taxon>
        <taxon>Metazoa</taxon>
        <taxon>Spiralia</taxon>
        <taxon>Gnathifera</taxon>
        <taxon>Rotifera</taxon>
        <taxon>Eurotatoria</taxon>
        <taxon>Bdelloidea</taxon>
        <taxon>Adinetida</taxon>
        <taxon>Adinetidae</taxon>
        <taxon>Adineta</taxon>
    </lineage>
</organism>
<reference evidence="4" key="1">
    <citation type="submission" date="2021-02" db="EMBL/GenBank/DDBJ databases">
        <authorList>
            <person name="Nowell W R."/>
        </authorList>
    </citation>
    <scope>NUCLEOTIDE SEQUENCE</scope>
</reference>
<proteinExistence type="predicted"/>
<dbReference type="PANTHER" id="PTHR12157">
    <property type="entry name" value="REGULATING SYNAPTIC MEMBRANE EXOCYTOSIS PROTEIN"/>
    <property type="match status" value="1"/>
</dbReference>
<feature type="domain" description="C2" evidence="3">
    <location>
        <begin position="64"/>
        <end position="194"/>
    </location>
</feature>
<dbReference type="InterPro" id="IPR039032">
    <property type="entry name" value="Rim-like"/>
</dbReference>
<dbReference type="OrthoDB" id="10059918at2759"/>
<evidence type="ECO:0000313" key="7">
    <source>
        <dbReference type="Proteomes" id="UP000663877"/>
    </source>
</evidence>
<dbReference type="GO" id="GO:0042734">
    <property type="term" value="C:presynaptic membrane"/>
    <property type="evidence" value="ECO:0007669"/>
    <property type="project" value="TreeGrafter"/>
</dbReference>
<dbReference type="SMART" id="SM00239">
    <property type="entry name" value="C2"/>
    <property type="match status" value="1"/>
</dbReference>
<dbReference type="GO" id="GO:0050806">
    <property type="term" value="P:positive regulation of synaptic transmission"/>
    <property type="evidence" value="ECO:0007669"/>
    <property type="project" value="TreeGrafter"/>
</dbReference>
<dbReference type="EMBL" id="CAJNOM010002690">
    <property type="protein sequence ID" value="CAF1636195.1"/>
    <property type="molecule type" value="Genomic_DNA"/>
</dbReference>
<dbReference type="PROSITE" id="PS50004">
    <property type="entry name" value="C2"/>
    <property type="match status" value="1"/>
</dbReference>
<dbReference type="GO" id="GO:0044325">
    <property type="term" value="F:transmembrane transporter binding"/>
    <property type="evidence" value="ECO:0007669"/>
    <property type="project" value="TreeGrafter"/>
</dbReference>
<evidence type="ECO:0000313" key="6">
    <source>
        <dbReference type="Proteomes" id="UP000663832"/>
    </source>
</evidence>
<comment type="caution">
    <text evidence="4">The sequence shown here is derived from an EMBL/GenBank/DDBJ whole genome shotgun (WGS) entry which is preliminary data.</text>
</comment>
<dbReference type="PANTHER" id="PTHR12157:SF24">
    <property type="entry name" value="FIFE, ISOFORM D"/>
    <property type="match status" value="1"/>
</dbReference>
<dbReference type="GO" id="GO:0031267">
    <property type="term" value="F:small GTPase binding"/>
    <property type="evidence" value="ECO:0007669"/>
    <property type="project" value="InterPro"/>
</dbReference>
<evidence type="ECO:0000313" key="5">
    <source>
        <dbReference type="EMBL" id="CAF1636195.1"/>
    </source>
</evidence>
<dbReference type="Proteomes" id="UP000663877">
    <property type="component" value="Unassembled WGS sequence"/>
</dbReference>
<dbReference type="GO" id="GO:0048167">
    <property type="term" value="P:regulation of synaptic plasticity"/>
    <property type="evidence" value="ECO:0007669"/>
    <property type="project" value="TreeGrafter"/>
</dbReference>